<feature type="non-terminal residue" evidence="11">
    <location>
        <position position="1"/>
    </location>
</feature>
<reference evidence="11" key="1">
    <citation type="submission" date="2022-03" db="EMBL/GenBank/DDBJ databases">
        <authorList>
            <person name="Martin C."/>
        </authorList>
    </citation>
    <scope>NUCLEOTIDE SEQUENCE</scope>
</reference>
<dbReference type="Pfam" id="PF01477">
    <property type="entry name" value="PLAT"/>
    <property type="match status" value="1"/>
</dbReference>
<keyword evidence="12" id="KW-1185">Reference proteome</keyword>
<feature type="domain" description="PLAT" evidence="9">
    <location>
        <begin position="313"/>
        <end position="432"/>
    </location>
</feature>
<keyword evidence="6" id="KW-1015">Disulfide bond</keyword>
<comment type="subcellular location">
    <subcellularLocation>
        <location evidence="1">Membrane</location>
    </subcellularLocation>
</comment>
<comment type="caution">
    <text evidence="7">Lacks conserved residue(s) required for the propagation of feature annotation.</text>
</comment>
<evidence type="ECO:0000313" key="11">
    <source>
        <dbReference type="EMBL" id="CAH1785582.1"/>
    </source>
</evidence>
<dbReference type="InterPro" id="IPR000203">
    <property type="entry name" value="GPS"/>
</dbReference>
<dbReference type="Gene3D" id="2.60.60.20">
    <property type="entry name" value="PLAT/LH2 domain"/>
    <property type="match status" value="1"/>
</dbReference>
<sequence>MKENPYTWHSSADSVTTDLMGIVLRNSQGHELNIENLSENLTISLPTKGIPHMDRVQLSVPISELEKSTPTMLSDYKDRDILVVEFRADEGSAVIIYVKPVEENITLKVYVKEDERPDMNDMNSNATRIPHDADTLYRSRTDKTAHPNVIYMPKSNHNRTLFIGILLENNNPRNSEFVAGYNMSGIPENETQGLHLELDIGTYTFNCLFWNEFLQMWSDAGCDVSPLATPGGLSCDCNHMTTFSGSFFVIPNVAYHFGHENVFLTSSNNPVTASVISAVWLLYIILVVYAKRHDRKDTSHKTRPGDNNSLQHHCYLVTIVTGLQQDASTSANVFIQLNGTKGSSESQQLKRRYGNAELFRAGNEDYFLVTTMGSIGFLESITIWHDNTGDYPNWYLNEVIVRDLQKDQVWEFMCNRWMAANQEDFSFSCTLRTKNENRLKQTSESLLRLIGNVMLDNHLWLSIFSKPPESHFTRVQRTTCVFTLILSQM</sequence>
<dbReference type="InterPro" id="IPR036392">
    <property type="entry name" value="PLAT/LH2_dom_sf"/>
</dbReference>
<dbReference type="Pfam" id="PF01825">
    <property type="entry name" value="GPS"/>
    <property type="match status" value="1"/>
</dbReference>
<comment type="similarity">
    <text evidence="2">Belongs to the polycystin family.</text>
</comment>
<dbReference type="Gene3D" id="2.60.220.50">
    <property type="match status" value="1"/>
</dbReference>
<dbReference type="InterPro" id="IPR051223">
    <property type="entry name" value="Polycystin"/>
</dbReference>
<accession>A0A8S4NUN9</accession>
<evidence type="ECO:0000256" key="4">
    <source>
        <dbReference type="ARBA" id="ARBA00022989"/>
    </source>
</evidence>
<dbReference type="GO" id="GO:0016020">
    <property type="term" value="C:membrane"/>
    <property type="evidence" value="ECO:0007669"/>
    <property type="project" value="UniProtKB-SubCell"/>
</dbReference>
<name>A0A8S4NUN9_OWEFU</name>
<dbReference type="Proteomes" id="UP000749559">
    <property type="component" value="Unassembled WGS sequence"/>
</dbReference>
<keyword evidence="4 8" id="KW-1133">Transmembrane helix</keyword>
<evidence type="ECO:0000256" key="5">
    <source>
        <dbReference type="ARBA" id="ARBA00023136"/>
    </source>
</evidence>
<evidence type="ECO:0000259" key="9">
    <source>
        <dbReference type="PROSITE" id="PS50095"/>
    </source>
</evidence>
<dbReference type="InterPro" id="IPR046338">
    <property type="entry name" value="GAIN_dom_sf"/>
</dbReference>
<protein>
    <recommendedName>
        <fullName evidence="13">PLAT domain-containing protein</fullName>
    </recommendedName>
</protein>
<evidence type="ECO:0000256" key="6">
    <source>
        <dbReference type="ARBA" id="ARBA00023157"/>
    </source>
</evidence>
<dbReference type="PANTHER" id="PTHR10877:SF183">
    <property type="entry name" value="AT14535P-RELATED"/>
    <property type="match status" value="1"/>
</dbReference>
<dbReference type="AlphaFoldDB" id="A0A8S4NUN9"/>
<gene>
    <name evidence="11" type="ORF">OFUS_LOCUS11613</name>
</gene>
<proteinExistence type="inferred from homology"/>
<evidence type="ECO:0000256" key="2">
    <source>
        <dbReference type="ARBA" id="ARBA00007200"/>
    </source>
</evidence>
<feature type="transmembrane region" description="Helical" evidence="8">
    <location>
        <begin position="271"/>
        <end position="290"/>
    </location>
</feature>
<evidence type="ECO:0000259" key="10">
    <source>
        <dbReference type="PROSITE" id="PS50221"/>
    </source>
</evidence>
<dbReference type="SMART" id="SM00308">
    <property type="entry name" value="LH2"/>
    <property type="match status" value="1"/>
</dbReference>
<dbReference type="OrthoDB" id="6156690at2759"/>
<keyword evidence="3 8" id="KW-0812">Transmembrane</keyword>
<dbReference type="EMBL" id="CAIIXF020000006">
    <property type="protein sequence ID" value="CAH1785582.1"/>
    <property type="molecule type" value="Genomic_DNA"/>
</dbReference>
<comment type="caution">
    <text evidence="11">The sequence shown here is derived from an EMBL/GenBank/DDBJ whole genome shotgun (WGS) entry which is preliminary data.</text>
</comment>
<dbReference type="InterPro" id="IPR057244">
    <property type="entry name" value="GAIN_B"/>
</dbReference>
<feature type="domain" description="GAIN-B" evidence="10">
    <location>
        <begin position="96"/>
        <end position="255"/>
    </location>
</feature>
<evidence type="ECO:0000256" key="7">
    <source>
        <dbReference type="PROSITE-ProRule" id="PRU00152"/>
    </source>
</evidence>
<evidence type="ECO:0000256" key="3">
    <source>
        <dbReference type="ARBA" id="ARBA00022692"/>
    </source>
</evidence>
<dbReference type="PROSITE" id="PS50095">
    <property type="entry name" value="PLAT"/>
    <property type="match status" value="1"/>
</dbReference>
<dbReference type="PANTHER" id="PTHR10877">
    <property type="entry name" value="POLYCYSTIN FAMILY MEMBER"/>
    <property type="match status" value="1"/>
</dbReference>
<keyword evidence="5 8" id="KW-0472">Membrane</keyword>
<dbReference type="InterPro" id="IPR001024">
    <property type="entry name" value="PLAT/LH2_dom"/>
</dbReference>
<evidence type="ECO:0008006" key="13">
    <source>
        <dbReference type="Google" id="ProtNLM"/>
    </source>
</evidence>
<evidence type="ECO:0000256" key="8">
    <source>
        <dbReference type="SAM" id="Phobius"/>
    </source>
</evidence>
<dbReference type="SUPFAM" id="SSF49723">
    <property type="entry name" value="Lipase/lipooxygenase domain (PLAT/LH2 domain)"/>
    <property type="match status" value="1"/>
</dbReference>
<dbReference type="PROSITE" id="PS50221">
    <property type="entry name" value="GAIN_B"/>
    <property type="match status" value="1"/>
</dbReference>
<evidence type="ECO:0000256" key="1">
    <source>
        <dbReference type="ARBA" id="ARBA00004370"/>
    </source>
</evidence>
<organism evidence="11 12">
    <name type="scientific">Owenia fusiformis</name>
    <name type="common">Polychaete worm</name>
    <dbReference type="NCBI Taxonomy" id="6347"/>
    <lineage>
        <taxon>Eukaryota</taxon>
        <taxon>Metazoa</taxon>
        <taxon>Spiralia</taxon>
        <taxon>Lophotrochozoa</taxon>
        <taxon>Annelida</taxon>
        <taxon>Polychaeta</taxon>
        <taxon>Sedentaria</taxon>
        <taxon>Canalipalpata</taxon>
        <taxon>Sabellida</taxon>
        <taxon>Oweniida</taxon>
        <taxon>Oweniidae</taxon>
        <taxon>Owenia</taxon>
    </lineage>
</organism>
<dbReference type="SMART" id="SM00303">
    <property type="entry name" value="GPS"/>
    <property type="match status" value="1"/>
</dbReference>
<evidence type="ECO:0000313" key="12">
    <source>
        <dbReference type="Proteomes" id="UP000749559"/>
    </source>
</evidence>